<evidence type="ECO:0000313" key="2">
    <source>
        <dbReference type="Proteomes" id="UP001169760"/>
    </source>
</evidence>
<dbReference type="RefSeq" id="WP_303491037.1">
    <property type="nucleotide sequence ID" value="NZ_JAUOPB010000002.1"/>
</dbReference>
<organism evidence="1 2">
    <name type="scientific">Saccharophagus degradans</name>
    <dbReference type="NCBI Taxonomy" id="86304"/>
    <lineage>
        <taxon>Bacteria</taxon>
        <taxon>Pseudomonadati</taxon>
        <taxon>Pseudomonadota</taxon>
        <taxon>Gammaproteobacteria</taxon>
        <taxon>Cellvibrionales</taxon>
        <taxon>Cellvibrionaceae</taxon>
        <taxon>Saccharophagus</taxon>
    </lineage>
</organism>
<reference evidence="1" key="1">
    <citation type="submission" date="2023-07" db="EMBL/GenBank/DDBJ databases">
        <title>Genome content predicts the carbon catabolic preferences of heterotrophic bacteria.</title>
        <authorList>
            <person name="Gralka M."/>
        </authorList>
    </citation>
    <scope>NUCLEOTIDE SEQUENCE</scope>
    <source>
        <strain evidence="1">I3M17_2</strain>
    </source>
</reference>
<proteinExistence type="predicted"/>
<dbReference type="AlphaFoldDB" id="A0AAW7X1D1"/>
<gene>
    <name evidence="1" type="ORF">Q4521_03580</name>
</gene>
<sequence length="176" mass="20558">MDRWIQYLYEQHSEKELKEWASRLKFFRYFRAYGGHANDGDSLDIALKYESTDRLIDILKSLGIDPMIYSKKPDQPIPGTRYNHEEYTSFPSLIPNTEWIKQPSHCEIFGIKVHIWCENGLINISANPGSYTVTVEHVESAEKLESKFGNLKQFILDPPKDTKHYVCPKYHPSIFS</sequence>
<name>A0AAW7X1D1_9GAMM</name>
<accession>A0AAW7X1D1</accession>
<evidence type="ECO:0000313" key="1">
    <source>
        <dbReference type="EMBL" id="MDO6421545.1"/>
    </source>
</evidence>
<dbReference type="EMBL" id="JAUOPB010000002">
    <property type="protein sequence ID" value="MDO6421545.1"/>
    <property type="molecule type" value="Genomic_DNA"/>
</dbReference>
<dbReference type="Proteomes" id="UP001169760">
    <property type="component" value="Unassembled WGS sequence"/>
</dbReference>
<comment type="caution">
    <text evidence="1">The sequence shown here is derived from an EMBL/GenBank/DDBJ whole genome shotgun (WGS) entry which is preliminary data.</text>
</comment>
<protein>
    <submittedName>
        <fullName evidence="1">Uncharacterized protein</fullName>
    </submittedName>
</protein>